<evidence type="ECO:0008006" key="3">
    <source>
        <dbReference type="Google" id="ProtNLM"/>
    </source>
</evidence>
<gene>
    <name evidence="1" type="ORF">PR048_029147</name>
</gene>
<sequence>MSLFCIMFFKTKKQIYLKYVRALLNLRTSCCLQIAMHKVTTMAQTFEDTLMEFKQEYFKKKKKKEFAIFCPCGAHSLNRIGVNTAKLNHDKPWLLGIVETTYPIIYAKLFGDLLASKTTNCASNSKALSLDSTPRRHWYNFDAIVLSAIDQKNVKIQNKGISLIVETQLIKDLIDEMKILRD</sequence>
<proteinExistence type="predicted"/>
<protein>
    <recommendedName>
        <fullName evidence="3">DUF659 domain-containing protein</fullName>
    </recommendedName>
</protein>
<accession>A0ABQ9GCI9</accession>
<name>A0ABQ9GCI9_9NEOP</name>
<comment type="caution">
    <text evidence="1">The sequence shown here is derived from an EMBL/GenBank/DDBJ whole genome shotgun (WGS) entry which is preliminary data.</text>
</comment>
<evidence type="ECO:0000313" key="2">
    <source>
        <dbReference type="Proteomes" id="UP001159363"/>
    </source>
</evidence>
<organism evidence="1 2">
    <name type="scientific">Dryococelus australis</name>
    <dbReference type="NCBI Taxonomy" id="614101"/>
    <lineage>
        <taxon>Eukaryota</taxon>
        <taxon>Metazoa</taxon>
        <taxon>Ecdysozoa</taxon>
        <taxon>Arthropoda</taxon>
        <taxon>Hexapoda</taxon>
        <taxon>Insecta</taxon>
        <taxon>Pterygota</taxon>
        <taxon>Neoptera</taxon>
        <taxon>Polyneoptera</taxon>
        <taxon>Phasmatodea</taxon>
        <taxon>Verophasmatodea</taxon>
        <taxon>Anareolatae</taxon>
        <taxon>Phasmatidae</taxon>
        <taxon>Eurycanthinae</taxon>
        <taxon>Dryococelus</taxon>
    </lineage>
</organism>
<keyword evidence="2" id="KW-1185">Reference proteome</keyword>
<reference evidence="1 2" key="1">
    <citation type="submission" date="2023-02" db="EMBL/GenBank/DDBJ databases">
        <title>LHISI_Scaffold_Assembly.</title>
        <authorList>
            <person name="Stuart O.P."/>
            <person name="Cleave R."/>
            <person name="Magrath M.J.L."/>
            <person name="Mikheyev A.S."/>
        </authorList>
    </citation>
    <scope>NUCLEOTIDE SEQUENCE [LARGE SCALE GENOMIC DNA]</scope>
    <source>
        <strain evidence="1">Daus_M_001</strain>
        <tissue evidence="1">Leg muscle</tissue>
    </source>
</reference>
<dbReference type="EMBL" id="JARBHB010000013">
    <property type="protein sequence ID" value="KAJ8870135.1"/>
    <property type="molecule type" value="Genomic_DNA"/>
</dbReference>
<evidence type="ECO:0000313" key="1">
    <source>
        <dbReference type="EMBL" id="KAJ8870135.1"/>
    </source>
</evidence>
<dbReference type="Proteomes" id="UP001159363">
    <property type="component" value="Chromosome 12"/>
</dbReference>